<dbReference type="AlphaFoldDB" id="A0AAQ3TD00"/>
<keyword evidence="2" id="KW-1185">Reference proteome</keyword>
<proteinExistence type="predicted"/>
<dbReference type="Proteomes" id="UP001341281">
    <property type="component" value="Chromosome 04"/>
</dbReference>
<dbReference type="EMBL" id="CP144748">
    <property type="protein sequence ID" value="WVZ70459.1"/>
    <property type="molecule type" value="Genomic_DNA"/>
</dbReference>
<accession>A0AAQ3TD00</accession>
<evidence type="ECO:0000313" key="1">
    <source>
        <dbReference type="EMBL" id="WVZ70459.1"/>
    </source>
</evidence>
<sequence length="91" mass="10012">MVTTPRSVWRPTHSQHELSVLPLPNSVCSSAGKIVLEFRPSPAVFSAVRSIAGGPTLQLPGGLRSLHRLRQLRLLSPLRPPPVWPCRHPVL</sequence>
<organism evidence="1 2">
    <name type="scientific">Paspalum notatum var. saurae</name>
    <dbReference type="NCBI Taxonomy" id="547442"/>
    <lineage>
        <taxon>Eukaryota</taxon>
        <taxon>Viridiplantae</taxon>
        <taxon>Streptophyta</taxon>
        <taxon>Embryophyta</taxon>
        <taxon>Tracheophyta</taxon>
        <taxon>Spermatophyta</taxon>
        <taxon>Magnoliopsida</taxon>
        <taxon>Liliopsida</taxon>
        <taxon>Poales</taxon>
        <taxon>Poaceae</taxon>
        <taxon>PACMAD clade</taxon>
        <taxon>Panicoideae</taxon>
        <taxon>Andropogonodae</taxon>
        <taxon>Paspaleae</taxon>
        <taxon>Paspalinae</taxon>
        <taxon>Paspalum</taxon>
    </lineage>
</organism>
<gene>
    <name evidence="1" type="ORF">U9M48_019128</name>
</gene>
<name>A0AAQ3TD00_PASNO</name>
<protein>
    <submittedName>
        <fullName evidence="1">Uncharacterized protein</fullName>
    </submittedName>
</protein>
<evidence type="ECO:0000313" key="2">
    <source>
        <dbReference type="Proteomes" id="UP001341281"/>
    </source>
</evidence>
<reference evidence="1 2" key="1">
    <citation type="submission" date="2024-02" db="EMBL/GenBank/DDBJ databases">
        <title>High-quality chromosome-scale genome assembly of Pensacola bahiagrass (Paspalum notatum Flugge var. saurae).</title>
        <authorList>
            <person name="Vega J.M."/>
            <person name="Podio M."/>
            <person name="Orjuela J."/>
            <person name="Siena L.A."/>
            <person name="Pessino S.C."/>
            <person name="Combes M.C."/>
            <person name="Mariac C."/>
            <person name="Albertini E."/>
            <person name="Pupilli F."/>
            <person name="Ortiz J.P.A."/>
            <person name="Leblanc O."/>
        </authorList>
    </citation>
    <scope>NUCLEOTIDE SEQUENCE [LARGE SCALE GENOMIC DNA]</scope>
    <source>
        <strain evidence="1">R1</strain>
        <tissue evidence="1">Leaf</tissue>
    </source>
</reference>